<dbReference type="InterPro" id="IPR011032">
    <property type="entry name" value="GroES-like_sf"/>
</dbReference>
<dbReference type="InterPro" id="IPR036291">
    <property type="entry name" value="NAD(P)-bd_dom_sf"/>
</dbReference>
<dbReference type="EMBL" id="VNKQ01000007">
    <property type="protein sequence ID" value="KAG0650013.1"/>
    <property type="molecule type" value="Genomic_DNA"/>
</dbReference>
<dbReference type="Pfam" id="PF08240">
    <property type="entry name" value="ADH_N"/>
    <property type="match status" value="1"/>
</dbReference>
<dbReference type="OrthoDB" id="48317at2759"/>
<dbReference type="InterPro" id="IPR020843">
    <property type="entry name" value="ER"/>
</dbReference>
<keyword evidence="2" id="KW-0560">Oxidoreductase</keyword>
<keyword evidence="5" id="KW-1185">Reference proteome</keyword>
<accession>A0A9P6VLY4</accession>
<dbReference type="AlphaFoldDB" id="A0A9P6VLY4"/>
<sequence>MAPQNRGILKIAQGKAVLATIPIPKIPDNFILVKTVAVALNPTDWQTVDEKPKAGIPPSLLGCDAAGIVVEVGKGVTKDFKPGDRIAGFSHGGNDLHAEYGCFANYILVKGDVAMHIPPGMSFEDAATLPCGVGTCCLGMYKELGLPWLSFPLEEKKAPAPTLLIYGGSSASGTLAIQYAKLSGLKVITTASPRNFDLLKNLGADHVFDYHDPACGAAIRELTKNDLHLVFDTIATASTAAICAEALSSSPGGLYVALLPVEFPREDVKNVFFLGYTLGGEVFEIEGEVWPAVPDDFELSKKFVTLTEKLLEQGKIKPHPADVRDGIENILDGMQEMKDGKHSGVKLVYRIGTVE</sequence>
<evidence type="ECO:0000259" key="3">
    <source>
        <dbReference type="SMART" id="SM00829"/>
    </source>
</evidence>
<comment type="similarity">
    <text evidence="1">Belongs to the zinc-containing alcohol dehydrogenase family.</text>
</comment>
<dbReference type="Gene3D" id="3.40.50.720">
    <property type="entry name" value="NAD(P)-binding Rossmann-like Domain"/>
    <property type="match status" value="1"/>
</dbReference>
<protein>
    <submittedName>
        <fullName evidence="4">ACT-toxin biosynthesis S2</fullName>
    </submittedName>
</protein>
<dbReference type="Pfam" id="PF00107">
    <property type="entry name" value="ADH_zinc_N"/>
    <property type="match status" value="1"/>
</dbReference>
<evidence type="ECO:0000256" key="1">
    <source>
        <dbReference type="ARBA" id="ARBA00008072"/>
    </source>
</evidence>
<organism evidence="4 5">
    <name type="scientific">Hyphodiscus hymeniophilus</name>
    <dbReference type="NCBI Taxonomy" id="353542"/>
    <lineage>
        <taxon>Eukaryota</taxon>
        <taxon>Fungi</taxon>
        <taxon>Dikarya</taxon>
        <taxon>Ascomycota</taxon>
        <taxon>Pezizomycotina</taxon>
        <taxon>Leotiomycetes</taxon>
        <taxon>Helotiales</taxon>
        <taxon>Hyphodiscaceae</taxon>
        <taxon>Hyphodiscus</taxon>
    </lineage>
</organism>
<dbReference type="PANTHER" id="PTHR45348">
    <property type="entry name" value="HYPOTHETICAL OXIDOREDUCTASE (EUROFUNG)"/>
    <property type="match status" value="1"/>
</dbReference>
<comment type="caution">
    <text evidence="4">The sequence shown here is derived from an EMBL/GenBank/DDBJ whole genome shotgun (WGS) entry which is preliminary data.</text>
</comment>
<proteinExistence type="inferred from homology"/>
<dbReference type="GO" id="GO:0016651">
    <property type="term" value="F:oxidoreductase activity, acting on NAD(P)H"/>
    <property type="evidence" value="ECO:0007669"/>
    <property type="project" value="InterPro"/>
</dbReference>
<dbReference type="Proteomes" id="UP000785200">
    <property type="component" value="Unassembled WGS sequence"/>
</dbReference>
<dbReference type="PANTHER" id="PTHR45348:SF2">
    <property type="entry name" value="ZINC-TYPE ALCOHOL DEHYDROGENASE-LIKE PROTEIN C2E1P3.01"/>
    <property type="match status" value="1"/>
</dbReference>
<dbReference type="SUPFAM" id="SSF50129">
    <property type="entry name" value="GroES-like"/>
    <property type="match status" value="1"/>
</dbReference>
<gene>
    <name evidence="4" type="ORF">D0Z07_3898</name>
</gene>
<dbReference type="InterPro" id="IPR013154">
    <property type="entry name" value="ADH-like_N"/>
</dbReference>
<dbReference type="CDD" id="cd08249">
    <property type="entry name" value="enoyl_reductase_like"/>
    <property type="match status" value="1"/>
</dbReference>
<reference evidence="4" key="1">
    <citation type="submission" date="2019-07" db="EMBL/GenBank/DDBJ databases">
        <title>Hyphodiscus hymeniophilus genome sequencing and assembly.</title>
        <authorList>
            <person name="Kramer G."/>
            <person name="Nodwell J."/>
        </authorList>
    </citation>
    <scope>NUCLEOTIDE SEQUENCE</scope>
    <source>
        <strain evidence="4">ATCC 34498</strain>
    </source>
</reference>
<evidence type="ECO:0000256" key="2">
    <source>
        <dbReference type="ARBA" id="ARBA00023002"/>
    </source>
</evidence>
<evidence type="ECO:0000313" key="4">
    <source>
        <dbReference type="EMBL" id="KAG0650013.1"/>
    </source>
</evidence>
<name>A0A9P6VLY4_9HELO</name>
<dbReference type="SUPFAM" id="SSF51735">
    <property type="entry name" value="NAD(P)-binding Rossmann-fold domains"/>
    <property type="match status" value="1"/>
</dbReference>
<dbReference type="Gene3D" id="3.90.180.10">
    <property type="entry name" value="Medium-chain alcohol dehydrogenases, catalytic domain"/>
    <property type="match status" value="1"/>
</dbReference>
<dbReference type="SMART" id="SM00829">
    <property type="entry name" value="PKS_ER"/>
    <property type="match status" value="1"/>
</dbReference>
<feature type="domain" description="Enoyl reductase (ER)" evidence="3">
    <location>
        <begin position="14"/>
        <end position="348"/>
    </location>
</feature>
<dbReference type="InterPro" id="IPR013149">
    <property type="entry name" value="ADH-like_C"/>
</dbReference>
<dbReference type="InterPro" id="IPR047122">
    <property type="entry name" value="Trans-enoyl_RdTase-like"/>
</dbReference>
<evidence type="ECO:0000313" key="5">
    <source>
        <dbReference type="Proteomes" id="UP000785200"/>
    </source>
</evidence>